<dbReference type="PANTHER" id="PTHR43507:SF1">
    <property type="entry name" value="NADH-UBIQUINONE OXIDOREDUCTASE CHAIN 4"/>
    <property type="match status" value="1"/>
</dbReference>
<evidence type="ECO:0000313" key="5">
    <source>
        <dbReference type="EMBL" id="ADB17741.1"/>
    </source>
</evidence>
<feature type="transmembrane region" description="Helical" evidence="3">
    <location>
        <begin position="221"/>
        <end position="239"/>
    </location>
</feature>
<dbReference type="Proteomes" id="UP000001887">
    <property type="component" value="Chromosome"/>
</dbReference>
<feature type="transmembrane region" description="Helical" evidence="3">
    <location>
        <begin position="427"/>
        <end position="445"/>
    </location>
</feature>
<feature type="transmembrane region" description="Helical" evidence="3">
    <location>
        <begin position="189"/>
        <end position="209"/>
    </location>
</feature>
<keyword evidence="2 3" id="KW-0812">Transmembrane</keyword>
<name>D2R9J1_PIRSD</name>
<feature type="transmembrane region" description="Helical" evidence="3">
    <location>
        <begin position="251"/>
        <end position="271"/>
    </location>
</feature>
<proteinExistence type="predicted"/>
<dbReference type="GO" id="GO:0016020">
    <property type="term" value="C:membrane"/>
    <property type="evidence" value="ECO:0007669"/>
    <property type="project" value="UniProtKB-SubCell"/>
</dbReference>
<evidence type="ECO:0000313" key="6">
    <source>
        <dbReference type="Proteomes" id="UP000001887"/>
    </source>
</evidence>
<feature type="transmembrane region" description="Helical" evidence="3">
    <location>
        <begin position="36"/>
        <end position="57"/>
    </location>
</feature>
<feature type="transmembrane region" description="Helical" evidence="3">
    <location>
        <begin position="83"/>
        <end position="103"/>
    </location>
</feature>
<dbReference type="GO" id="GO:0042773">
    <property type="term" value="P:ATP synthesis coupled electron transport"/>
    <property type="evidence" value="ECO:0007669"/>
    <property type="project" value="InterPro"/>
</dbReference>
<feature type="transmembrane region" description="Helical" evidence="3">
    <location>
        <begin position="157"/>
        <end position="177"/>
    </location>
</feature>
<dbReference type="AlphaFoldDB" id="D2R9J1"/>
<feature type="transmembrane region" description="Helical" evidence="3">
    <location>
        <begin position="303"/>
        <end position="326"/>
    </location>
</feature>
<feature type="transmembrane region" description="Helical" evidence="3">
    <location>
        <begin position="382"/>
        <end position="407"/>
    </location>
</feature>
<keyword evidence="3" id="KW-1133">Transmembrane helix</keyword>
<keyword evidence="5" id="KW-0830">Ubiquinone</keyword>
<dbReference type="EMBL" id="CP001848">
    <property type="protein sequence ID" value="ADB17741.1"/>
    <property type="molecule type" value="Genomic_DNA"/>
</dbReference>
<dbReference type="STRING" id="530564.Psta_3077"/>
<evidence type="ECO:0000256" key="3">
    <source>
        <dbReference type="SAM" id="Phobius"/>
    </source>
</evidence>
<dbReference type="InterPro" id="IPR003918">
    <property type="entry name" value="NADH_UbQ_OxRdtase"/>
</dbReference>
<dbReference type="PANTHER" id="PTHR43507">
    <property type="entry name" value="NADH-UBIQUINONE OXIDOREDUCTASE CHAIN 4"/>
    <property type="match status" value="1"/>
</dbReference>
<feature type="transmembrane region" description="Helical" evidence="3">
    <location>
        <begin position="6"/>
        <end position="24"/>
    </location>
</feature>
<evidence type="ECO:0000256" key="2">
    <source>
        <dbReference type="RuleBase" id="RU000320"/>
    </source>
</evidence>
<dbReference type="OrthoDB" id="238919at2"/>
<dbReference type="GO" id="GO:0012505">
    <property type="term" value="C:endomembrane system"/>
    <property type="evidence" value="ECO:0007669"/>
    <property type="project" value="UniProtKB-SubCell"/>
</dbReference>
<dbReference type="GO" id="GO:0003954">
    <property type="term" value="F:NADH dehydrogenase activity"/>
    <property type="evidence" value="ECO:0007669"/>
    <property type="project" value="TreeGrafter"/>
</dbReference>
<reference evidence="5 6" key="1">
    <citation type="journal article" date="2009" name="Stand. Genomic Sci.">
        <title>Complete genome sequence of Pirellula staleyi type strain (ATCC 27377).</title>
        <authorList>
            <person name="Clum A."/>
            <person name="Tindall B.J."/>
            <person name="Sikorski J."/>
            <person name="Ivanova N."/>
            <person name="Mavrommatis K."/>
            <person name="Lucas S."/>
            <person name="Glavina del Rio T."/>
            <person name="Nolan M."/>
            <person name="Chen F."/>
            <person name="Tice H."/>
            <person name="Pitluck S."/>
            <person name="Cheng J.F."/>
            <person name="Chertkov O."/>
            <person name="Brettin T."/>
            <person name="Han C."/>
            <person name="Detter J.C."/>
            <person name="Kuske C."/>
            <person name="Bruce D."/>
            <person name="Goodwin L."/>
            <person name="Ovchinikova G."/>
            <person name="Pati A."/>
            <person name="Mikhailova N."/>
            <person name="Chen A."/>
            <person name="Palaniappan K."/>
            <person name="Land M."/>
            <person name="Hauser L."/>
            <person name="Chang Y.J."/>
            <person name="Jeffries C.D."/>
            <person name="Chain P."/>
            <person name="Rohde M."/>
            <person name="Goker M."/>
            <person name="Bristow J."/>
            <person name="Eisen J.A."/>
            <person name="Markowitz V."/>
            <person name="Hugenholtz P."/>
            <person name="Kyrpides N.C."/>
            <person name="Klenk H.P."/>
            <person name="Lapidus A."/>
        </authorList>
    </citation>
    <scope>NUCLEOTIDE SEQUENCE [LARGE SCALE GENOMIC DNA]</scope>
    <source>
        <strain evidence="6">ATCC 27377 / DSM 6068 / ICPB 4128</strain>
    </source>
</reference>
<dbReference type="GO" id="GO:0015990">
    <property type="term" value="P:electron transport coupled proton transport"/>
    <property type="evidence" value="ECO:0007669"/>
    <property type="project" value="TreeGrafter"/>
</dbReference>
<dbReference type="eggNOG" id="COG1008">
    <property type="taxonomic scope" value="Bacteria"/>
</dbReference>
<keyword evidence="6" id="KW-1185">Reference proteome</keyword>
<comment type="subcellular location">
    <subcellularLocation>
        <location evidence="1">Endomembrane system</location>
        <topology evidence="1">Multi-pass membrane protein</topology>
    </subcellularLocation>
    <subcellularLocation>
        <location evidence="2">Membrane</location>
        <topology evidence="2">Multi-pass membrane protein</topology>
    </subcellularLocation>
</comment>
<feature type="transmembrane region" description="Helical" evidence="3">
    <location>
        <begin position="110"/>
        <end position="126"/>
    </location>
</feature>
<dbReference type="InterPro" id="IPR001750">
    <property type="entry name" value="ND/Mrp_TM"/>
</dbReference>
<gene>
    <name evidence="5" type="ordered locus">Psta_3077</name>
</gene>
<accession>D2R9J1</accession>
<protein>
    <submittedName>
        <fullName evidence="5">NADH/Ubiquinone/plastoquinone (Complex I)</fullName>
    </submittedName>
</protein>
<dbReference type="GO" id="GO:0008137">
    <property type="term" value="F:NADH dehydrogenase (ubiquinone) activity"/>
    <property type="evidence" value="ECO:0007669"/>
    <property type="project" value="InterPro"/>
</dbReference>
<dbReference type="Pfam" id="PF00361">
    <property type="entry name" value="Proton_antipo_M"/>
    <property type="match status" value="1"/>
</dbReference>
<evidence type="ECO:0000256" key="1">
    <source>
        <dbReference type="ARBA" id="ARBA00004127"/>
    </source>
</evidence>
<dbReference type="HOGENOM" id="CLU_562432_0_0_0"/>
<sequence length="493" mass="54067">MTELHLPWLELCVLVPLLGALVVARFREPTDARIYGVTFSIITFVLATCTWLDFIWMRASEAQDRFHLLSRLTGHELLQLDEISAPLLPLAAMLFALTTVATVRSKGRRFSFFWTLITESILLATFSCKTPWLLISLLTLATLPPFFELWTRGRATGMYMCYMTLFVVFMIVGWSVAMAEGGPTAHSHSLYSIIPLLLAVLIRSGIFPFHSWVPDFFDKSSFGSAILFMTPLTGVYAAVRLVVPIAPTEVMQGMGLLSLFTAVYAAGMALVQVEGRRMFSFLFMSHSAMILVGLEMANVQGLTGALCTWISVSLSLTGFGLAMRAVEARFGRLQLTNYLGLYEQMPLLAVCFLLTGVASVGFPGTMGYVGSELLIDGAVGTYPLVGIAMVIATALCGIAVLQVYFVLFTGTRHISSISLRMGLREKIALLTLVILLFAGGVVPQLNIASRHHAAEDLLKDRGILSTPHAFEPWKQWLAPTTAHLPAPKAHPHD</sequence>
<dbReference type="GO" id="GO:0048039">
    <property type="term" value="F:ubiquinone binding"/>
    <property type="evidence" value="ECO:0007669"/>
    <property type="project" value="TreeGrafter"/>
</dbReference>
<feature type="domain" description="NADH:quinone oxidoreductase/Mrp antiporter transmembrane" evidence="4">
    <location>
        <begin position="186"/>
        <end position="395"/>
    </location>
</feature>
<dbReference type="KEGG" id="psl:Psta_3077"/>
<evidence type="ECO:0000259" key="4">
    <source>
        <dbReference type="Pfam" id="PF00361"/>
    </source>
</evidence>
<keyword evidence="3" id="KW-0472">Membrane</keyword>
<organism evidence="5 6">
    <name type="scientific">Pirellula staleyi (strain ATCC 27377 / DSM 6068 / ICPB 4128)</name>
    <name type="common">Pirella staleyi</name>
    <dbReference type="NCBI Taxonomy" id="530564"/>
    <lineage>
        <taxon>Bacteria</taxon>
        <taxon>Pseudomonadati</taxon>
        <taxon>Planctomycetota</taxon>
        <taxon>Planctomycetia</taxon>
        <taxon>Pirellulales</taxon>
        <taxon>Pirellulaceae</taxon>
        <taxon>Pirellula</taxon>
    </lineage>
</organism>
<feature type="transmembrane region" description="Helical" evidence="3">
    <location>
        <begin position="347"/>
        <end position="370"/>
    </location>
</feature>